<dbReference type="PANTHER" id="PTHR39181">
    <property type="entry name" value="TYROSINE-PROTEIN PHOSPHATASE YWQE"/>
    <property type="match status" value="1"/>
</dbReference>
<dbReference type="OrthoDB" id="9788539at2"/>
<comment type="similarity">
    <text evidence="1 5">Belongs to the metallo-dependent hydrolases superfamily. CpsB/CapC family.</text>
</comment>
<protein>
    <recommendedName>
        <fullName evidence="5">Tyrosine-protein phosphatase</fullName>
        <ecNumber evidence="5">3.1.3.48</ecNumber>
    </recommendedName>
</protein>
<dbReference type="Pfam" id="PF19567">
    <property type="entry name" value="CpsB_CapC"/>
    <property type="match status" value="1"/>
</dbReference>
<dbReference type="PANTHER" id="PTHR39181:SF1">
    <property type="entry name" value="TYROSINE-PROTEIN PHOSPHATASE YWQE"/>
    <property type="match status" value="1"/>
</dbReference>
<evidence type="ECO:0000256" key="1">
    <source>
        <dbReference type="ARBA" id="ARBA00005750"/>
    </source>
</evidence>
<keyword evidence="7" id="KW-1185">Reference proteome</keyword>
<dbReference type="InterPro" id="IPR016195">
    <property type="entry name" value="Pol/histidinol_Pase-like"/>
</dbReference>
<dbReference type="EMBL" id="RKMG01000042">
    <property type="protein sequence ID" value="RPA55972.1"/>
    <property type="molecule type" value="Genomic_DNA"/>
</dbReference>
<evidence type="ECO:0000256" key="2">
    <source>
        <dbReference type="ARBA" id="ARBA00022801"/>
    </source>
</evidence>
<dbReference type="SUPFAM" id="SSF89550">
    <property type="entry name" value="PHP domain-like"/>
    <property type="match status" value="1"/>
</dbReference>
<dbReference type="GO" id="GO:0004725">
    <property type="term" value="F:protein tyrosine phosphatase activity"/>
    <property type="evidence" value="ECO:0007669"/>
    <property type="project" value="UniProtKB-UniRule"/>
</dbReference>
<organism evidence="6 7">
    <name type="scientific">Aerococcus agrisoli</name>
    <dbReference type="NCBI Taxonomy" id="2487350"/>
    <lineage>
        <taxon>Bacteria</taxon>
        <taxon>Bacillati</taxon>
        <taxon>Bacillota</taxon>
        <taxon>Bacilli</taxon>
        <taxon>Lactobacillales</taxon>
        <taxon>Aerococcaceae</taxon>
        <taxon>Aerococcus</taxon>
    </lineage>
</organism>
<comment type="catalytic activity">
    <reaction evidence="4 5">
        <text>O-phospho-L-tyrosyl-[protein] + H2O = L-tyrosyl-[protein] + phosphate</text>
        <dbReference type="Rhea" id="RHEA:10684"/>
        <dbReference type="Rhea" id="RHEA-COMP:10136"/>
        <dbReference type="Rhea" id="RHEA-COMP:20101"/>
        <dbReference type="ChEBI" id="CHEBI:15377"/>
        <dbReference type="ChEBI" id="CHEBI:43474"/>
        <dbReference type="ChEBI" id="CHEBI:46858"/>
        <dbReference type="ChEBI" id="CHEBI:61978"/>
        <dbReference type="EC" id="3.1.3.48"/>
    </reaction>
</comment>
<dbReference type="AlphaFoldDB" id="A0A3N4FZ49"/>
<keyword evidence="3 5" id="KW-0904">Protein phosphatase</keyword>
<dbReference type="GO" id="GO:0030145">
    <property type="term" value="F:manganese ion binding"/>
    <property type="evidence" value="ECO:0007669"/>
    <property type="project" value="UniProtKB-UniRule"/>
</dbReference>
<dbReference type="PIRSF" id="PIRSF016557">
    <property type="entry name" value="Caps_synth_CpsB"/>
    <property type="match status" value="1"/>
</dbReference>
<comment type="caution">
    <text evidence="6">The sequence shown here is derived from an EMBL/GenBank/DDBJ whole genome shotgun (WGS) entry which is preliminary data.</text>
</comment>
<dbReference type="Gene3D" id="3.20.20.140">
    <property type="entry name" value="Metal-dependent hydrolases"/>
    <property type="match status" value="1"/>
</dbReference>
<evidence type="ECO:0000256" key="4">
    <source>
        <dbReference type="ARBA" id="ARBA00051722"/>
    </source>
</evidence>
<name>A0A3N4FZ49_9LACT</name>
<keyword evidence="2 5" id="KW-0378">Hydrolase</keyword>
<dbReference type="Proteomes" id="UP000273977">
    <property type="component" value="Unassembled WGS sequence"/>
</dbReference>
<accession>A0A3N4FZ49</accession>
<dbReference type="RefSeq" id="WP_123781296.1">
    <property type="nucleotide sequence ID" value="NZ_RKMG01000042.1"/>
</dbReference>
<proteinExistence type="inferred from homology"/>
<evidence type="ECO:0000256" key="3">
    <source>
        <dbReference type="ARBA" id="ARBA00022912"/>
    </source>
</evidence>
<evidence type="ECO:0000313" key="7">
    <source>
        <dbReference type="Proteomes" id="UP000273977"/>
    </source>
</evidence>
<gene>
    <name evidence="6" type="ORF">EF384_09020</name>
</gene>
<dbReference type="EC" id="3.1.3.48" evidence="5"/>
<evidence type="ECO:0000313" key="6">
    <source>
        <dbReference type="EMBL" id="RPA55972.1"/>
    </source>
</evidence>
<dbReference type="InterPro" id="IPR016667">
    <property type="entry name" value="Caps_polysacc_synth_CpsB/CapC"/>
</dbReference>
<sequence length="259" mass="29012">MIDIHNHILPGLDDGAKDLDMSIAMANVAVQEGITHILATPHHRNAEFVNSRAEVEEAVGKLQVELDQRGIDLVIFPGQEVRLHGELIANIDAGDILFTDLDEHYLLIEFPSMEVPHYAEQVFFDLLSRNIRPIIVHPERNQKIIERPDILKHFVEMGCYAQVTAASYLGEFGQGVEEASAYMIEHNLVHMMASDAHRPSGPRGFNMEAAFEKMQAAYGSSIVFDFKANAKSLVNGDPMISNFVIEAPKKKKKKFFGLF</sequence>
<reference evidence="6 7" key="1">
    <citation type="submission" date="2018-11" db="EMBL/GenBank/DDBJ databases">
        <title>Aerococcus sp. SJQ22, whole genome shotgun sequence.</title>
        <authorList>
            <person name="Sun L."/>
            <person name="Gao X."/>
            <person name="Chen W."/>
            <person name="Huang K."/>
        </authorList>
    </citation>
    <scope>NUCLEOTIDE SEQUENCE [LARGE SCALE GENOMIC DNA]</scope>
    <source>
        <strain evidence="6 7">SJQ22</strain>
    </source>
</reference>
<evidence type="ECO:0000256" key="5">
    <source>
        <dbReference type="PIRNR" id="PIRNR016557"/>
    </source>
</evidence>